<proteinExistence type="predicted"/>
<dbReference type="RefSeq" id="WP_301414059.1">
    <property type="nucleotide sequence ID" value="NZ_CP098023.1"/>
</dbReference>
<gene>
    <name evidence="1" type="ORF">M8T91_10345</name>
</gene>
<organism evidence="1 2">
    <name type="scientific">Microbulbifer spongiae</name>
    <dbReference type="NCBI Taxonomy" id="2944933"/>
    <lineage>
        <taxon>Bacteria</taxon>
        <taxon>Pseudomonadati</taxon>
        <taxon>Pseudomonadota</taxon>
        <taxon>Gammaproteobacteria</taxon>
        <taxon>Cellvibrionales</taxon>
        <taxon>Microbulbiferaceae</taxon>
        <taxon>Microbulbifer</taxon>
    </lineage>
</organism>
<evidence type="ECO:0000313" key="2">
    <source>
        <dbReference type="Proteomes" id="UP001321520"/>
    </source>
</evidence>
<sequence>MTQSPQHKKYQDLLIINNDIALDGVGVPLGISDRASIAQDIQHLIRESGLLVALVGERQRDTWAINLSRLENLVESDTRIEPGSAVLTRLDKETILVRATTLEYQHLEFTL</sequence>
<dbReference type="Pfam" id="PF10761">
    <property type="entry name" value="DUF2590"/>
    <property type="match status" value="1"/>
</dbReference>
<accession>A0ABY9EA83</accession>
<protein>
    <submittedName>
        <fullName evidence="1">DUF2590 family protein</fullName>
    </submittedName>
</protein>
<reference evidence="1 2" key="1">
    <citation type="submission" date="2022-05" db="EMBL/GenBank/DDBJ databases">
        <title>Microbulbifer sp. nov., isolated from sponge.</title>
        <authorList>
            <person name="Gao L."/>
        </authorList>
    </citation>
    <scope>NUCLEOTIDE SEQUENCE [LARGE SCALE GENOMIC DNA]</scope>
    <source>
        <strain evidence="1 2">MI-G</strain>
    </source>
</reference>
<dbReference type="Proteomes" id="UP001321520">
    <property type="component" value="Chromosome"/>
</dbReference>
<dbReference type="InterPro" id="IPR019697">
    <property type="entry name" value="Phage_HP1_Orf28"/>
</dbReference>
<keyword evidence="2" id="KW-1185">Reference proteome</keyword>
<name>A0ABY9EA83_9GAMM</name>
<dbReference type="EMBL" id="CP098023">
    <property type="protein sequence ID" value="WKD48334.1"/>
    <property type="molecule type" value="Genomic_DNA"/>
</dbReference>
<evidence type="ECO:0000313" key="1">
    <source>
        <dbReference type="EMBL" id="WKD48334.1"/>
    </source>
</evidence>